<dbReference type="GO" id="GO:0005634">
    <property type="term" value="C:nucleus"/>
    <property type="evidence" value="ECO:0000318"/>
    <property type="project" value="GO_Central"/>
</dbReference>
<sequence length="165" mass="18673">MGSSSDQRKIALRSSEGELFEISESAAVLSNTLKNKCSIPLQDIRSKTLKDVIAYLKEHARASVSDEKKRKFDKKFVSDKDIQALFDILMAADHLNIKGLQEIVTKKINEIMEHKNVEEPAKKTWAVEWKAFLTRKKNRGKVVKSSGSKVGLLKMLMKSKSEFGF</sequence>
<dbReference type="SUPFAM" id="SSF54695">
    <property type="entry name" value="POZ domain"/>
    <property type="match status" value="1"/>
</dbReference>
<dbReference type="UniPathway" id="UPA00143"/>
<evidence type="ECO:0000313" key="6">
    <source>
        <dbReference type="Proteomes" id="UP000030748"/>
    </source>
</evidence>
<dbReference type="InterPro" id="IPR036296">
    <property type="entry name" value="SKP1-like_dim_sf"/>
</dbReference>
<dbReference type="EMBL" id="KI630839">
    <property type="protein sequence ID" value="EYU32433.1"/>
    <property type="molecule type" value="Genomic_DNA"/>
</dbReference>
<comment type="pathway">
    <text evidence="1">Protein modification; protein ubiquitination.</text>
</comment>
<evidence type="ECO:0000313" key="5">
    <source>
        <dbReference type="EMBL" id="EYU32433.1"/>
    </source>
</evidence>
<dbReference type="PhylomeDB" id="A0A022QYP9"/>
<dbReference type="GO" id="GO:0016567">
    <property type="term" value="P:protein ubiquitination"/>
    <property type="evidence" value="ECO:0007669"/>
    <property type="project" value="UniProtKB-UniPathway"/>
</dbReference>
<gene>
    <name evidence="5" type="ORF">MIMGU_mgv1a015178mg</name>
</gene>
<evidence type="ECO:0000256" key="3">
    <source>
        <dbReference type="ARBA" id="ARBA00022786"/>
    </source>
</evidence>
<accession>A0A022QYP9</accession>
<dbReference type="InterPro" id="IPR016897">
    <property type="entry name" value="SKP1"/>
</dbReference>
<dbReference type="Gene3D" id="3.30.710.10">
    <property type="entry name" value="Potassium Channel Kv1.1, Chain A"/>
    <property type="match status" value="1"/>
</dbReference>
<dbReference type="KEGG" id="egt:105963481"/>
<dbReference type="SMART" id="SM00512">
    <property type="entry name" value="Skp1"/>
    <property type="match status" value="1"/>
</dbReference>
<dbReference type="GO" id="GO:0005737">
    <property type="term" value="C:cytoplasm"/>
    <property type="evidence" value="ECO:0000318"/>
    <property type="project" value="GO_Central"/>
</dbReference>
<dbReference type="GO" id="GO:0009867">
    <property type="term" value="P:jasmonic acid mediated signaling pathway"/>
    <property type="evidence" value="ECO:0007669"/>
    <property type="project" value="UniProtKB-ARBA"/>
</dbReference>
<evidence type="ECO:0000259" key="4">
    <source>
        <dbReference type="Pfam" id="PF03931"/>
    </source>
</evidence>
<dbReference type="GO" id="GO:0031146">
    <property type="term" value="P:SCF-dependent proteasomal ubiquitin-dependent protein catabolic process"/>
    <property type="evidence" value="ECO:0000318"/>
    <property type="project" value="GO_Central"/>
</dbReference>
<dbReference type="AlphaFoldDB" id="A0A022QYP9"/>
<evidence type="ECO:0000256" key="2">
    <source>
        <dbReference type="ARBA" id="ARBA00009993"/>
    </source>
</evidence>
<comment type="similarity">
    <text evidence="2">Belongs to the SKP1 family.</text>
</comment>
<dbReference type="eggNOG" id="KOG1724">
    <property type="taxonomic scope" value="Eukaryota"/>
</dbReference>
<dbReference type="InterPro" id="IPR011333">
    <property type="entry name" value="SKP1/BTB/POZ_sf"/>
</dbReference>
<dbReference type="GO" id="GO:0097602">
    <property type="term" value="F:cullin family protein binding"/>
    <property type="evidence" value="ECO:0000318"/>
    <property type="project" value="GO_Central"/>
</dbReference>
<keyword evidence="6" id="KW-1185">Reference proteome</keyword>
<dbReference type="OMA" id="KTWAVEW"/>
<feature type="domain" description="SKP1 component POZ" evidence="4">
    <location>
        <begin position="9"/>
        <end position="59"/>
    </location>
</feature>
<name>A0A022QYP9_ERYGU</name>
<dbReference type="OrthoDB" id="7827685at2759"/>
<dbReference type="PANTHER" id="PTHR11165">
    <property type="entry name" value="SKP1"/>
    <property type="match status" value="1"/>
</dbReference>
<protein>
    <recommendedName>
        <fullName evidence="4">SKP1 component POZ domain-containing protein</fullName>
    </recommendedName>
</protein>
<dbReference type="STRING" id="4155.A0A022QYP9"/>
<dbReference type="SUPFAM" id="SSF81382">
    <property type="entry name" value="Skp1 dimerisation domain-like"/>
    <property type="match status" value="1"/>
</dbReference>
<dbReference type="Proteomes" id="UP000030748">
    <property type="component" value="Unassembled WGS sequence"/>
</dbReference>
<dbReference type="Pfam" id="PF03931">
    <property type="entry name" value="Skp1_POZ"/>
    <property type="match status" value="1"/>
</dbReference>
<reference evidence="5 6" key="1">
    <citation type="journal article" date="2013" name="Proc. Natl. Acad. Sci. U.S.A.">
        <title>Fine-scale variation in meiotic recombination in Mimulus inferred from population shotgun sequencing.</title>
        <authorList>
            <person name="Hellsten U."/>
            <person name="Wright K.M."/>
            <person name="Jenkins J."/>
            <person name="Shu S."/>
            <person name="Yuan Y."/>
            <person name="Wessler S.R."/>
            <person name="Schmutz J."/>
            <person name="Willis J.H."/>
            <person name="Rokhsar D.S."/>
        </authorList>
    </citation>
    <scope>NUCLEOTIDE SEQUENCE [LARGE SCALE GENOMIC DNA]</scope>
    <source>
        <strain evidence="6">cv. DUN x IM62</strain>
    </source>
</reference>
<evidence type="ECO:0000256" key="1">
    <source>
        <dbReference type="ARBA" id="ARBA00004906"/>
    </source>
</evidence>
<proteinExistence type="inferred from homology"/>
<keyword evidence="3" id="KW-0833">Ubl conjugation pathway</keyword>
<organism evidence="5 6">
    <name type="scientific">Erythranthe guttata</name>
    <name type="common">Yellow monkey flower</name>
    <name type="synonym">Mimulus guttatus</name>
    <dbReference type="NCBI Taxonomy" id="4155"/>
    <lineage>
        <taxon>Eukaryota</taxon>
        <taxon>Viridiplantae</taxon>
        <taxon>Streptophyta</taxon>
        <taxon>Embryophyta</taxon>
        <taxon>Tracheophyta</taxon>
        <taxon>Spermatophyta</taxon>
        <taxon>Magnoliopsida</taxon>
        <taxon>eudicotyledons</taxon>
        <taxon>Gunneridae</taxon>
        <taxon>Pentapetalae</taxon>
        <taxon>asterids</taxon>
        <taxon>lamiids</taxon>
        <taxon>Lamiales</taxon>
        <taxon>Phrymaceae</taxon>
        <taxon>Erythranthe</taxon>
    </lineage>
</organism>
<dbReference type="InterPro" id="IPR016073">
    <property type="entry name" value="Skp1_comp_POZ"/>
</dbReference>
<dbReference type="InterPro" id="IPR001232">
    <property type="entry name" value="SKP1-like"/>
</dbReference>